<reference evidence="2" key="1">
    <citation type="submission" date="2022-11" db="UniProtKB">
        <authorList>
            <consortium name="WormBaseParasite"/>
        </authorList>
    </citation>
    <scope>IDENTIFICATION</scope>
</reference>
<proteinExistence type="predicted"/>
<evidence type="ECO:0000313" key="2">
    <source>
        <dbReference type="WBParaSite" id="PS1159_v2.g22602.t1"/>
    </source>
</evidence>
<dbReference type="WBParaSite" id="PS1159_v2.g22602.t1">
    <property type="protein sequence ID" value="PS1159_v2.g22602.t1"/>
    <property type="gene ID" value="PS1159_v2.g22602"/>
</dbReference>
<organism evidence="1 2">
    <name type="scientific">Panagrolaimus sp. PS1159</name>
    <dbReference type="NCBI Taxonomy" id="55785"/>
    <lineage>
        <taxon>Eukaryota</taxon>
        <taxon>Metazoa</taxon>
        <taxon>Ecdysozoa</taxon>
        <taxon>Nematoda</taxon>
        <taxon>Chromadorea</taxon>
        <taxon>Rhabditida</taxon>
        <taxon>Tylenchina</taxon>
        <taxon>Panagrolaimomorpha</taxon>
        <taxon>Panagrolaimoidea</taxon>
        <taxon>Panagrolaimidae</taxon>
        <taxon>Panagrolaimus</taxon>
    </lineage>
</organism>
<name>A0AC35FZI8_9BILA</name>
<dbReference type="Proteomes" id="UP000887580">
    <property type="component" value="Unplaced"/>
</dbReference>
<accession>A0AC35FZI8</accession>
<protein>
    <submittedName>
        <fullName evidence="2">Uncharacterized protein</fullName>
    </submittedName>
</protein>
<sequence>MKLNFFIFATIFLRTFLNFSFAIPFNPSFPTNSKDFSIPSSDDDHHHLNKPSKVAAFIPSKVAAFIVGNYKIAKSVSAATIVPKLQSPPPITSTPNPIKKLSGIGHVTGRTASKVEIESSTKPSLDVIGFQQSFNEPQPVNFGFLPVFDKWPKHLTKAVNNLFPGRGTNEWFAPPRADPQLSQFPARPAPTLPNTVNFKQFQQIFNRPKVASFPLPPTSTTPSTKTSTSISTTQKPTTTTTTMKSKILSSNDVNHVWNFAPPPTRSPFNAHDFRFEPPSITTTSTTPKKSKSSPPSIAPPDWNDGLFHDSNKKARDMPQKIFSSKSKSDIRKISIHKKEFSKMQKFHTCRTLNPANDSYMHPKTDKSCEQNLPNFYDDGRCRCRYIVAHRDFAGCAIKFYSLCFRI</sequence>
<evidence type="ECO:0000313" key="1">
    <source>
        <dbReference type="Proteomes" id="UP000887580"/>
    </source>
</evidence>